<dbReference type="Proteomes" id="UP001457898">
    <property type="component" value="Unassembled WGS sequence"/>
</dbReference>
<comment type="caution">
    <text evidence="1">The sequence shown here is derived from an EMBL/GenBank/DDBJ whole genome shotgun (WGS) entry which is preliminary data.</text>
</comment>
<dbReference type="EMBL" id="JBBMFP010000020">
    <property type="protein sequence ID" value="MEQ2433103.1"/>
    <property type="molecule type" value="Genomic_DNA"/>
</dbReference>
<keyword evidence="2" id="KW-1185">Reference proteome</keyword>
<gene>
    <name evidence="1" type="ORF">WMO65_19075</name>
</gene>
<dbReference type="RefSeq" id="WP_349064595.1">
    <property type="nucleotide sequence ID" value="NZ_JBBMFP010000020.1"/>
</dbReference>
<evidence type="ECO:0000313" key="2">
    <source>
        <dbReference type="Proteomes" id="UP001457898"/>
    </source>
</evidence>
<name>A0ABV1DRW4_9FIRM</name>
<protein>
    <submittedName>
        <fullName evidence="1">Uncharacterized protein</fullName>
    </submittedName>
</protein>
<organism evidence="1 2">
    <name type="scientific">Blautia caccae</name>
    <dbReference type="NCBI Taxonomy" id="3133175"/>
    <lineage>
        <taxon>Bacteria</taxon>
        <taxon>Bacillati</taxon>
        <taxon>Bacillota</taxon>
        <taxon>Clostridia</taxon>
        <taxon>Lachnospirales</taxon>
        <taxon>Lachnospiraceae</taxon>
        <taxon>Blautia</taxon>
    </lineage>
</organism>
<proteinExistence type="predicted"/>
<evidence type="ECO:0000313" key="1">
    <source>
        <dbReference type="EMBL" id="MEQ2433103.1"/>
    </source>
</evidence>
<reference evidence="1 2" key="1">
    <citation type="submission" date="2024-03" db="EMBL/GenBank/DDBJ databases">
        <title>Human intestinal bacterial collection.</title>
        <authorList>
            <person name="Pauvert C."/>
            <person name="Hitch T.C.A."/>
            <person name="Clavel T."/>
        </authorList>
    </citation>
    <scope>NUCLEOTIDE SEQUENCE [LARGE SCALE GENOMIC DNA]</scope>
    <source>
        <strain evidence="1 2">CLA-SR-H028</strain>
    </source>
</reference>
<sequence>MILISIFILQVVCLLFFYPLLVVGKQADEEMRLLFEQKMQAEQKNEEGPGMESQRDVRRMIEKEIEKGSVPVRFAGMGFTDDTYHLVESQAKMNQLLDYFFRNGEFSALADKQVKSNVYMDGAGRKPEFRPAKSDRDRKLLEEAAKRWIKKKHPRFDGDVYVENVRCFLEFPEEEKEKRKCVVSGEETTALIFRKKHLMGLYLQCLMHRKEVMQEVPRLDGFSEVCNRIYQLQDVEVLFQCLLFDQMEWEGGKLYGHFSTVYLLKES</sequence>
<accession>A0ABV1DRW4</accession>